<dbReference type="InterPro" id="IPR052866">
    <property type="entry name" value="F-box_protein_24"/>
</dbReference>
<feature type="repeat" description="RCC1" evidence="1">
    <location>
        <begin position="662"/>
        <end position="711"/>
    </location>
</feature>
<gene>
    <name evidence="3" type="primary">FBXO24_0</name>
    <name evidence="3" type="ORF">N1851_023818</name>
</gene>
<reference evidence="3" key="1">
    <citation type="journal article" date="2023" name="Front. Mar. Sci.">
        <title>A new Merluccius polli reference genome to investigate the effects of global change in West African waters.</title>
        <authorList>
            <person name="Mateo J.L."/>
            <person name="Blanco-Fernandez C."/>
            <person name="Garcia-Vazquez E."/>
            <person name="Machado-Schiaffino G."/>
        </authorList>
    </citation>
    <scope>NUCLEOTIDE SEQUENCE</scope>
    <source>
        <strain evidence="3">C29</strain>
        <tissue evidence="3">Fin</tissue>
    </source>
</reference>
<evidence type="ECO:0000256" key="2">
    <source>
        <dbReference type="SAM" id="MobiDB-lite"/>
    </source>
</evidence>
<dbReference type="SUPFAM" id="SSF81383">
    <property type="entry name" value="F-box domain"/>
    <property type="match status" value="1"/>
</dbReference>
<dbReference type="Gene3D" id="2.130.10.30">
    <property type="entry name" value="Regulator of chromosome condensation 1/beta-lactamase-inhibitor protein II"/>
    <property type="match status" value="1"/>
</dbReference>
<dbReference type="InterPro" id="IPR036047">
    <property type="entry name" value="F-box-like_dom_sf"/>
</dbReference>
<name>A0AA47MFR2_MERPO</name>
<feature type="compositionally biased region" description="Basic and acidic residues" evidence="2">
    <location>
        <begin position="205"/>
        <end position="214"/>
    </location>
</feature>
<dbReference type="InterPro" id="IPR000408">
    <property type="entry name" value="Reg_chr_condens"/>
</dbReference>
<feature type="compositionally biased region" description="Basic residues" evidence="2">
    <location>
        <begin position="251"/>
        <end position="265"/>
    </location>
</feature>
<feature type="compositionally biased region" description="Basic residues" evidence="2">
    <location>
        <begin position="301"/>
        <end position="315"/>
    </location>
</feature>
<dbReference type="EMBL" id="JAOPHQ010004369">
    <property type="protein sequence ID" value="KAK0139463.1"/>
    <property type="molecule type" value="Genomic_DNA"/>
</dbReference>
<accession>A0AA47MFR2</accession>
<comment type="caution">
    <text evidence="3">The sequence shown here is derived from an EMBL/GenBank/DDBJ whole genome shotgun (WGS) entry which is preliminary data.</text>
</comment>
<evidence type="ECO:0000256" key="1">
    <source>
        <dbReference type="PROSITE-ProRule" id="PRU00235"/>
    </source>
</evidence>
<sequence>MSRKRRTHEMSMNQKGNQTFERLYRLGAIFTVDCWLHWSRYATGSLPVCLDNGRAAHGSLTLTRPGVEQQEVLVFGSSGLRVFGSYGLRVFGAATPSTPTQRRGFQNDSRRLTATLPRLEEGSPASSWTAALLHGGGGGGGGGRHGGDGKRRTAWWWWEEEDGMVVVGGRGGGRHGGGGRRRRRRRRRTAWYKLAVVNPHPSMSDQRKSGEKRPRSASPEGPSTSSKRRRVERVGGKRPRSASPEGPSTSSKRRRVERVGGKRPRSASPEGPSTSSKRRRVERVGGKRPRSASPEGPSTSSKRRRVERVGGKRSRSPSSERPSTSFKMEIILGHLSPQDIRSFGATCTRYHQQSQSPWVWKRVCGCMPDPSKPSEWQRLAILKCTAKSTPRLLHSCSYEDYPPSSVLTDTQALHTHGLDVAQQAPPSRAIDLPGAHGYQRMMLGRDCVLVLDYQGTLHLLREVRGAGELSQPTVLCRDVMDFAVEPRRDVTYSVLVHVLVRPKDSDGTGGSPGSTLLRVYHQRTGECVYNVRIPASMAFTQLCLTGPESPRQLLLLCVTGEVFAFNQDEFRLEFTRMNARIIGAPHGQEPIRHVYSSHGSALYLTAEGSAFLEVYSQYRYRKMFGLDQLLCALYTPVHLPTLNKVVNCWLGPGHLCLVDELGGLFTQGVNNYGQLGAGDRVDRTQLTQVAVSMRPVDVWCGLNHTLVLLQDESGAKELHGCGCGAGGRLPGFPEGSDMLVKLNVQVPRTAHSICATISCLHLLSCHDIAEPLLGDTGPQ</sequence>
<dbReference type="Pfam" id="PF00415">
    <property type="entry name" value="RCC1"/>
    <property type="match status" value="1"/>
</dbReference>
<feature type="compositionally biased region" description="Low complexity" evidence="2">
    <location>
        <begin position="316"/>
        <end position="325"/>
    </location>
</feature>
<protein>
    <submittedName>
        <fullName evidence="3">F-box only protein 24</fullName>
    </submittedName>
</protein>
<feature type="compositionally biased region" description="Gly residues" evidence="2">
    <location>
        <begin position="166"/>
        <end position="176"/>
    </location>
</feature>
<feature type="compositionally biased region" description="Basic residues" evidence="2">
    <location>
        <begin position="276"/>
        <end position="290"/>
    </location>
</feature>
<organism evidence="3 4">
    <name type="scientific">Merluccius polli</name>
    <name type="common">Benguela hake</name>
    <name type="synonym">Merluccius cadenati</name>
    <dbReference type="NCBI Taxonomy" id="89951"/>
    <lineage>
        <taxon>Eukaryota</taxon>
        <taxon>Metazoa</taxon>
        <taxon>Chordata</taxon>
        <taxon>Craniata</taxon>
        <taxon>Vertebrata</taxon>
        <taxon>Euteleostomi</taxon>
        <taxon>Actinopterygii</taxon>
        <taxon>Neopterygii</taxon>
        <taxon>Teleostei</taxon>
        <taxon>Neoteleostei</taxon>
        <taxon>Acanthomorphata</taxon>
        <taxon>Zeiogadaria</taxon>
        <taxon>Gadariae</taxon>
        <taxon>Gadiformes</taxon>
        <taxon>Gadoidei</taxon>
        <taxon>Merlucciidae</taxon>
        <taxon>Merluccius</taxon>
    </lineage>
</organism>
<evidence type="ECO:0000313" key="3">
    <source>
        <dbReference type="EMBL" id="KAK0139463.1"/>
    </source>
</evidence>
<dbReference type="PANTHER" id="PTHR47004:SF1">
    <property type="entry name" value="F-BOX ONLY PROTEIN 24"/>
    <property type="match status" value="1"/>
</dbReference>
<feature type="region of interest" description="Disordered" evidence="2">
    <location>
        <begin position="166"/>
        <end position="325"/>
    </location>
</feature>
<feature type="compositionally biased region" description="Basic residues" evidence="2">
    <location>
        <begin position="226"/>
        <end position="240"/>
    </location>
</feature>
<feature type="compositionally biased region" description="Gly residues" evidence="2">
    <location>
        <begin position="134"/>
        <end position="144"/>
    </location>
</feature>
<dbReference type="PANTHER" id="PTHR47004">
    <property type="entry name" value="F-BOX ONLY PROTEIN 24"/>
    <property type="match status" value="1"/>
</dbReference>
<dbReference type="Proteomes" id="UP001174136">
    <property type="component" value="Unassembled WGS sequence"/>
</dbReference>
<evidence type="ECO:0000313" key="4">
    <source>
        <dbReference type="Proteomes" id="UP001174136"/>
    </source>
</evidence>
<dbReference type="SUPFAM" id="SSF50985">
    <property type="entry name" value="RCC1/BLIP-II"/>
    <property type="match status" value="1"/>
</dbReference>
<feature type="compositionally biased region" description="Basic residues" evidence="2">
    <location>
        <begin position="177"/>
        <end position="190"/>
    </location>
</feature>
<dbReference type="PROSITE" id="PS50012">
    <property type="entry name" value="RCC1_3"/>
    <property type="match status" value="1"/>
</dbReference>
<keyword evidence="4" id="KW-1185">Reference proteome</keyword>
<proteinExistence type="predicted"/>
<dbReference type="InterPro" id="IPR009091">
    <property type="entry name" value="RCC1/BLIP-II"/>
</dbReference>
<dbReference type="AlphaFoldDB" id="A0AA47MFR2"/>
<feature type="region of interest" description="Disordered" evidence="2">
    <location>
        <begin position="119"/>
        <end position="150"/>
    </location>
</feature>